<proteinExistence type="predicted"/>
<dbReference type="OrthoDB" id="3683556at2"/>
<protein>
    <submittedName>
        <fullName evidence="2">DUF4873 domain-containing protein</fullName>
    </submittedName>
</protein>
<dbReference type="AlphaFoldDB" id="A0A6N7YSZ7"/>
<evidence type="ECO:0000259" key="1">
    <source>
        <dbReference type="Pfam" id="PF16170"/>
    </source>
</evidence>
<dbReference type="EMBL" id="WMBA01000017">
    <property type="protein sequence ID" value="MTD55068.1"/>
    <property type="molecule type" value="Genomic_DNA"/>
</dbReference>
<keyword evidence="3" id="KW-1185">Reference proteome</keyword>
<sequence>MPADDDGYTGAATLLVAGHEFRVEVDLRGHFQPIDGHYRWYGRIARDDGLHELAGGRKHEAELRTPAGSARGELSDPDPWGRYRILGVSTPPFPVPATLAEAGE</sequence>
<evidence type="ECO:0000313" key="2">
    <source>
        <dbReference type="EMBL" id="MTD55068.1"/>
    </source>
</evidence>
<dbReference type="Pfam" id="PF16170">
    <property type="entry name" value="DUF4873"/>
    <property type="match status" value="1"/>
</dbReference>
<name>A0A6N7YSZ7_9PSEU</name>
<dbReference type="InterPro" id="IPR032371">
    <property type="entry name" value="DUF4873"/>
</dbReference>
<reference evidence="2 3" key="1">
    <citation type="submission" date="2019-11" db="EMBL/GenBank/DDBJ databases">
        <title>Draft genome of Amycolatopsis RM579.</title>
        <authorList>
            <person name="Duangmal K."/>
            <person name="Mingma R."/>
        </authorList>
    </citation>
    <scope>NUCLEOTIDE SEQUENCE [LARGE SCALE GENOMIC DNA]</scope>
    <source>
        <strain evidence="2 3">RM579</strain>
    </source>
</reference>
<organism evidence="2 3">
    <name type="scientific">Amycolatopsis pithecellobii</name>
    <dbReference type="NCBI Taxonomy" id="664692"/>
    <lineage>
        <taxon>Bacteria</taxon>
        <taxon>Bacillati</taxon>
        <taxon>Actinomycetota</taxon>
        <taxon>Actinomycetes</taxon>
        <taxon>Pseudonocardiales</taxon>
        <taxon>Pseudonocardiaceae</taxon>
        <taxon>Amycolatopsis</taxon>
    </lineage>
</organism>
<feature type="domain" description="DUF4873" evidence="1">
    <location>
        <begin position="5"/>
        <end position="95"/>
    </location>
</feature>
<dbReference type="Proteomes" id="UP000440096">
    <property type="component" value="Unassembled WGS sequence"/>
</dbReference>
<dbReference type="RefSeq" id="WP_154757254.1">
    <property type="nucleotide sequence ID" value="NZ_WMBA01000017.1"/>
</dbReference>
<comment type="caution">
    <text evidence="2">The sequence shown here is derived from an EMBL/GenBank/DDBJ whole genome shotgun (WGS) entry which is preliminary data.</text>
</comment>
<gene>
    <name evidence="2" type="ORF">GKO32_13920</name>
</gene>
<evidence type="ECO:0000313" key="3">
    <source>
        <dbReference type="Proteomes" id="UP000440096"/>
    </source>
</evidence>
<accession>A0A6N7YSZ7</accession>